<proteinExistence type="predicted"/>
<dbReference type="RefSeq" id="WP_146958995.1">
    <property type="nucleotide sequence ID" value="NZ_CP042467.1"/>
</dbReference>
<organism evidence="1 2">
    <name type="scientific">Microvenator marinus</name>
    <dbReference type="NCBI Taxonomy" id="2600177"/>
    <lineage>
        <taxon>Bacteria</taxon>
        <taxon>Deltaproteobacteria</taxon>
        <taxon>Bradymonadales</taxon>
        <taxon>Microvenatoraceae</taxon>
        <taxon>Microvenator</taxon>
    </lineage>
</organism>
<protein>
    <submittedName>
        <fullName evidence="1">Uncharacterized protein</fullName>
    </submittedName>
</protein>
<reference evidence="1 2" key="1">
    <citation type="submission" date="2019-08" db="EMBL/GenBank/DDBJ databases">
        <authorList>
            <person name="Liang Q."/>
        </authorList>
    </citation>
    <scope>NUCLEOTIDE SEQUENCE [LARGE SCALE GENOMIC DNA]</scope>
    <source>
        <strain evidence="1 2">V1718</strain>
    </source>
</reference>
<name>A0A5B8XNS6_9DELT</name>
<accession>A0A5B8XNS6</accession>
<dbReference type="KEGG" id="bbae:FRD01_08655"/>
<dbReference type="EMBL" id="CP042467">
    <property type="protein sequence ID" value="QED27310.1"/>
    <property type="molecule type" value="Genomic_DNA"/>
</dbReference>
<dbReference type="Proteomes" id="UP000321595">
    <property type="component" value="Chromosome"/>
</dbReference>
<gene>
    <name evidence="1" type="ORF">FRD01_08655</name>
</gene>
<evidence type="ECO:0000313" key="1">
    <source>
        <dbReference type="EMBL" id="QED27310.1"/>
    </source>
</evidence>
<evidence type="ECO:0000313" key="2">
    <source>
        <dbReference type="Proteomes" id="UP000321595"/>
    </source>
</evidence>
<sequence>MARLLLMHSNKCLSRPPTVTLFRNEVSVPGEVLALDRPFYAFDPAEPLQPGEYELLVDAEGVQLSQTVSVGATTEYALDVEYNTSVNEFGVGAVCCSTQEGGCSDTCGSCYSCWPKRNEYARVVSFELTSTTPVFVQAKRLLRPSSFRL</sequence>
<dbReference type="AlphaFoldDB" id="A0A5B8XNS6"/>
<keyword evidence="2" id="KW-1185">Reference proteome</keyword>